<feature type="binding site" description="axial binding residue" evidence="1">
    <location>
        <position position="431"/>
    </location>
    <ligand>
        <name>heme</name>
        <dbReference type="ChEBI" id="CHEBI:30413"/>
    </ligand>
    <ligandPart>
        <name>Fe</name>
        <dbReference type="ChEBI" id="CHEBI:18248"/>
    </ligandPart>
</feature>
<keyword evidence="2" id="KW-0472">Membrane</keyword>
<dbReference type="PRINTS" id="PR00463">
    <property type="entry name" value="EP450I"/>
</dbReference>
<sequence length="489" mass="55230">MALKVDELSPSQLITMFIIMSIITYFIVIHVVFFLMDVIKLSKIPGPVPVPVLGNLYDRMALTSFIGWLSKLRRKYGKIYRVFTGSRAYVVLMDKVAAREALSDPRTFVKGPDYKDKFSFVFGDGLVTSVGDKHKADRALFAKYFTQKKIETHLPVLCEQTLQAINTEMEPHVGQVVDLEHFFSILAFKMFCRFAINHEFADSEVWSELTSRGSNIIGESIVLGIPVTTWIPRVKKLLEDAERFHRVCDPLIDARILALQKGEEMVDDPLTVMVQEKMTRKQMYSHLVTMLAAGHDTTAFCTCYTLFLLAKNPKIQAKLKAEVKRVLGNRTNITPEDISQLTYAKNCFQESLRIYSVVPHVTRVCIRDTKLSSGVTVPANTEVLVPICLLNRDTDEWGEPIDAFDPDRFEGITRESPSKGYFPFGYSTRSCIGATLALTEGTVMITLLAQRFTFYEEPSFKLKLKSGITMVSSNGVKVRVERDTSYASS</sequence>
<comment type="cofactor">
    <cofactor evidence="1">
        <name>heme</name>
        <dbReference type="ChEBI" id="CHEBI:30413"/>
    </cofactor>
</comment>
<accession>W7TWV3</accession>
<dbReference type="InterPro" id="IPR001128">
    <property type="entry name" value="Cyt_P450"/>
</dbReference>
<keyword evidence="4" id="KW-1185">Reference proteome</keyword>
<dbReference type="AlphaFoldDB" id="W7TWV3"/>
<keyword evidence="2" id="KW-0812">Transmembrane</keyword>
<dbReference type="Proteomes" id="UP000019335">
    <property type="component" value="Chromosome 1"/>
</dbReference>
<dbReference type="GO" id="GO:0020037">
    <property type="term" value="F:heme binding"/>
    <property type="evidence" value="ECO:0007669"/>
    <property type="project" value="InterPro"/>
</dbReference>
<dbReference type="SUPFAM" id="SSF48264">
    <property type="entry name" value="Cytochrome P450"/>
    <property type="match status" value="1"/>
</dbReference>
<dbReference type="EMBL" id="AZIL01000033">
    <property type="protein sequence ID" value="EWM30542.1"/>
    <property type="molecule type" value="Genomic_DNA"/>
</dbReference>
<dbReference type="InterPro" id="IPR036396">
    <property type="entry name" value="Cyt_P450_sf"/>
</dbReference>
<dbReference type="GO" id="GO:0004497">
    <property type="term" value="F:monooxygenase activity"/>
    <property type="evidence" value="ECO:0007669"/>
    <property type="project" value="InterPro"/>
</dbReference>
<keyword evidence="2" id="KW-1133">Transmembrane helix</keyword>
<protein>
    <submittedName>
        <fullName evidence="3">Cytochrome p450 hydroxylase</fullName>
    </submittedName>
</protein>
<dbReference type="PRINTS" id="PR00385">
    <property type="entry name" value="P450"/>
</dbReference>
<evidence type="ECO:0000256" key="1">
    <source>
        <dbReference type="PIRSR" id="PIRSR602401-1"/>
    </source>
</evidence>
<dbReference type="CDD" id="cd00302">
    <property type="entry name" value="cytochrome_P450"/>
    <property type="match status" value="1"/>
</dbReference>
<dbReference type="InterPro" id="IPR002401">
    <property type="entry name" value="Cyt_P450_E_grp-I"/>
</dbReference>
<organism evidence="3 4">
    <name type="scientific">Nannochloropsis gaditana</name>
    <dbReference type="NCBI Taxonomy" id="72520"/>
    <lineage>
        <taxon>Eukaryota</taxon>
        <taxon>Sar</taxon>
        <taxon>Stramenopiles</taxon>
        <taxon>Ochrophyta</taxon>
        <taxon>Eustigmatophyceae</taxon>
        <taxon>Eustigmatales</taxon>
        <taxon>Monodopsidaceae</taxon>
        <taxon>Nannochloropsis</taxon>
    </lineage>
</organism>
<gene>
    <name evidence="3" type="ORF">Naga_100013g92</name>
</gene>
<dbReference type="OrthoDB" id="6480556at2759"/>
<keyword evidence="1" id="KW-0349">Heme</keyword>
<evidence type="ECO:0000256" key="2">
    <source>
        <dbReference type="SAM" id="Phobius"/>
    </source>
</evidence>
<dbReference type="PANTHER" id="PTHR24301">
    <property type="entry name" value="THROMBOXANE-A SYNTHASE"/>
    <property type="match status" value="1"/>
</dbReference>
<evidence type="ECO:0000313" key="4">
    <source>
        <dbReference type="Proteomes" id="UP000019335"/>
    </source>
</evidence>
<name>W7TWV3_9STRA</name>
<dbReference type="PANTHER" id="PTHR24301:SF2">
    <property type="entry name" value="THROMBOXANE-A SYNTHASE"/>
    <property type="match status" value="1"/>
</dbReference>
<proteinExistence type="predicted"/>
<dbReference type="Gene3D" id="1.10.630.10">
    <property type="entry name" value="Cytochrome P450"/>
    <property type="match status" value="1"/>
</dbReference>
<keyword evidence="1" id="KW-0479">Metal-binding</keyword>
<feature type="transmembrane region" description="Helical" evidence="2">
    <location>
        <begin position="12"/>
        <end position="35"/>
    </location>
</feature>
<dbReference type="GO" id="GO:0005506">
    <property type="term" value="F:iron ion binding"/>
    <property type="evidence" value="ECO:0007669"/>
    <property type="project" value="InterPro"/>
</dbReference>
<dbReference type="Pfam" id="PF00067">
    <property type="entry name" value="p450"/>
    <property type="match status" value="1"/>
</dbReference>
<dbReference type="GO" id="GO:0016705">
    <property type="term" value="F:oxidoreductase activity, acting on paired donors, with incorporation or reduction of molecular oxygen"/>
    <property type="evidence" value="ECO:0007669"/>
    <property type="project" value="InterPro"/>
</dbReference>
<comment type="caution">
    <text evidence="3">The sequence shown here is derived from an EMBL/GenBank/DDBJ whole genome shotgun (WGS) entry which is preliminary data.</text>
</comment>
<keyword evidence="1" id="KW-0408">Iron</keyword>
<evidence type="ECO:0000313" key="3">
    <source>
        <dbReference type="EMBL" id="EWM30542.1"/>
    </source>
</evidence>
<reference evidence="3 4" key="1">
    <citation type="journal article" date="2014" name="Mol. Plant">
        <title>Chromosome Scale Genome Assembly and Transcriptome Profiling of Nannochloropsis gaditana in Nitrogen Depletion.</title>
        <authorList>
            <person name="Corteggiani Carpinelli E."/>
            <person name="Telatin A."/>
            <person name="Vitulo N."/>
            <person name="Forcato C."/>
            <person name="D'Angelo M."/>
            <person name="Schiavon R."/>
            <person name="Vezzi A."/>
            <person name="Giacometti G.M."/>
            <person name="Morosinotto T."/>
            <person name="Valle G."/>
        </authorList>
    </citation>
    <scope>NUCLEOTIDE SEQUENCE [LARGE SCALE GENOMIC DNA]</scope>
    <source>
        <strain evidence="3 4">B-31</strain>
    </source>
</reference>